<name>A0ACC0AAQ6_CATRO</name>
<gene>
    <name evidence="1" type="ORF">M9H77_26340</name>
</gene>
<dbReference type="EMBL" id="CM044706">
    <property type="protein sequence ID" value="KAI5657547.1"/>
    <property type="molecule type" value="Genomic_DNA"/>
</dbReference>
<accession>A0ACC0AAQ6</accession>
<evidence type="ECO:0000313" key="2">
    <source>
        <dbReference type="Proteomes" id="UP001060085"/>
    </source>
</evidence>
<comment type="caution">
    <text evidence="1">The sequence shown here is derived from an EMBL/GenBank/DDBJ whole genome shotgun (WGS) entry which is preliminary data.</text>
</comment>
<keyword evidence="2" id="KW-1185">Reference proteome</keyword>
<reference evidence="2" key="1">
    <citation type="journal article" date="2023" name="Nat. Plants">
        <title>Single-cell RNA sequencing provides a high-resolution roadmap for understanding the multicellular compartmentation of specialized metabolism.</title>
        <authorList>
            <person name="Sun S."/>
            <person name="Shen X."/>
            <person name="Li Y."/>
            <person name="Li Y."/>
            <person name="Wang S."/>
            <person name="Li R."/>
            <person name="Zhang H."/>
            <person name="Shen G."/>
            <person name="Guo B."/>
            <person name="Wei J."/>
            <person name="Xu J."/>
            <person name="St-Pierre B."/>
            <person name="Chen S."/>
            <person name="Sun C."/>
        </authorList>
    </citation>
    <scope>NUCLEOTIDE SEQUENCE [LARGE SCALE GENOMIC DNA]</scope>
</reference>
<proteinExistence type="predicted"/>
<evidence type="ECO:0000313" key="1">
    <source>
        <dbReference type="EMBL" id="KAI5657547.1"/>
    </source>
</evidence>
<organism evidence="1 2">
    <name type="scientific">Catharanthus roseus</name>
    <name type="common">Madagascar periwinkle</name>
    <name type="synonym">Vinca rosea</name>
    <dbReference type="NCBI Taxonomy" id="4058"/>
    <lineage>
        <taxon>Eukaryota</taxon>
        <taxon>Viridiplantae</taxon>
        <taxon>Streptophyta</taxon>
        <taxon>Embryophyta</taxon>
        <taxon>Tracheophyta</taxon>
        <taxon>Spermatophyta</taxon>
        <taxon>Magnoliopsida</taxon>
        <taxon>eudicotyledons</taxon>
        <taxon>Gunneridae</taxon>
        <taxon>Pentapetalae</taxon>
        <taxon>asterids</taxon>
        <taxon>lamiids</taxon>
        <taxon>Gentianales</taxon>
        <taxon>Apocynaceae</taxon>
        <taxon>Rauvolfioideae</taxon>
        <taxon>Vinceae</taxon>
        <taxon>Catharanthinae</taxon>
        <taxon>Catharanthus</taxon>
    </lineage>
</organism>
<protein>
    <submittedName>
        <fullName evidence="1">Uncharacterized protein</fullName>
    </submittedName>
</protein>
<sequence length="541" mass="58853">MENGETMEERKRLMDQSRNTTNNSSDKVMGGHDDDDNDDDDRHRPLLSTNGGDDGGGGPTLNDSGANEVGRSTSPRRTRDISRDDVSAANAHGADNYSASAVTVTNLTTFRSPGGGMAAALGFPFTALQWKELERQAMIYKYMVASLPVPPDLLVPISSRNFSDPTAPLGNGSLYGLRYQNRDPEPGRCKRTDGKKWRCSRDVAPHQKYCERHMHRGRPRSRKPVEVHPSVDTNNNNKKTRLNNQTPPPLQTNPTGQEADRGFASSFLGTAGQIKDPLIHGDARATAPSISRSLYKEPNRALGWMMSGEMVATNGVEEQWLHLMDTKRGLPPTERHSSIYGGTNSSILHHGFAEEPPNLFSYTDLPREEDIHSSRNNDDCHLFLNSDLISLKQPQMEDYRISRGFIDAWSNGNLETINNEPSISSSQGKLSPSSLNLSIAMAADSADHHKDCPPVSNWLPFSSGGPLAEVLQPSYMAGGSNPASPYASNADSISPPATSVSSPSGVLQRALFSQSDGSVCNSPNIALSTAPPELVAFQWLS</sequence>
<dbReference type="Proteomes" id="UP001060085">
    <property type="component" value="Linkage Group LG06"/>
</dbReference>